<dbReference type="PROSITE" id="PS00018">
    <property type="entry name" value="EF_HAND_1"/>
    <property type="match status" value="2"/>
</dbReference>
<protein>
    <recommendedName>
        <fullName evidence="8">EF-hand domain-containing protein</fullName>
    </recommendedName>
</protein>
<feature type="domain" description="EF-hand" evidence="8">
    <location>
        <begin position="129"/>
        <end position="164"/>
    </location>
</feature>
<dbReference type="InterPro" id="IPR043203">
    <property type="entry name" value="VGCC_Ca_Na"/>
</dbReference>
<keyword evidence="2 7" id="KW-0812">Transmembrane</keyword>
<dbReference type="PANTHER" id="PTHR10037:SF62">
    <property type="entry name" value="SODIUM CHANNEL PROTEIN 60E"/>
    <property type="match status" value="1"/>
</dbReference>
<keyword evidence="5 7" id="KW-0472">Membrane</keyword>
<feature type="compositionally biased region" description="Low complexity" evidence="6">
    <location>
        <begin position="550"/>
        <end position="562"/>
    </location>
</feature>
<feature type="domain" description="EF-hand" evidence="8">
    <location>
        <begin position="933"/>
        <end position="968"/>
    </location>
</feature>
<feature type="transmembrane region" description="Helical" evidence="7">
    <location>
        <begin position="847"/>
        <end position="870"/>
    </location>
</feature>
<gene>
    <name evidence="9" type="ORF">CCMP2556_LOCUS47399</name>
</gene>
<dbReference type="SUPFAM" id="SSF47473">
    <property type="entry name" value="EF-hand"/>
    <property type="match status" value="2"/>
</dbReference>
<sequence>MEFFGSVYLSVITLFRSILGGIDWAWAADSLEPVGWIWVQVFHLYIAFCGFAVLNVMTGVFVNSAIKTRERDHETLIQNKNRFKDLVSKIWSPPTGKMDVDGHGQITITEFERMFEDESMKAFFSAIEINAVDAWTLFDSLDVDGDHTISVDEFMEPRLLQKKHQYAGLASLDRKWFTIFASRSGSFFASDDPPTRVQRRLEAHVIAHFQALRALPLLQPSEVRGHQGMKKVTLKEAWVCPIEWEEIWAQAADLQAVHVENGRLAQQSGTELFSLRRRSSRQPGADAADVARARPLFMLTAGLTGGLVTQLRTHPTPRCTGHKLGCSKMERALARAPQLEILDISKWAFPKRSDTSPDLEAWGRGWRGSNAVSVVVRFLFLVVALAACALGKATPSSESGSWIFLEEETRSYNDNMSNGFLTKGWIADLWMRDQVLNIQMGPDSVKDSQRMLRLGHLDSWLHRLEFKLTHCHVFEGSHTTGSSGFLNSARPKSSSFLYEVNERGYSADIKPLVPSSPMSPASPLEPVGGSVLAPPVTHVASNNSRDRRSAPATGTTPAPETTVARGKKLNRATTQEHRYQSAKVMGDKVKRFKKMVSLDKDASSAGTWFGQMCSPVSQFCDRMANSLFFNVFFGGVIITNAIFMGVQLEWSAKSMDTTFVNVFLAANIVYAFLFSFEMLVRIAAVGPISYFCSTGCGWNWLDVLVVVPAWVEIAIEISAMRSIGGSSASSQFRIIRVFKVTRLLQVVRSIRLVRFLSALRALVLSVIDTTRQLLWALILLTLVQYSFGIMFTDAVLDYIDSNGPHPVLQMYFGTVYLSCATLFRSILGGTDWDIAADALEEIDMLWVQLFHLYIAFCGFAVLNVMTGVFVNSAVKTRERDHETLIQNKQKFMDLVSKIWNKMDTTGLGQITIIEFERMFDDEEMKAFFQSIEINAVDAWTLFDSLDIDGDHTISLEEFSSRCMQLHGPARSVDLYALKKDLRTLEENQQQIHQELTDVLHHHLGRLIKPLRSHVDLRRSSSLHEQSEGDGYFST</sequence>
<feature type="transmembrane region" description="Helical" evidence="7">
    <location>
        <begin position="658"/>
        <end position="676"/>
    </location>
</feature>
<evidence type="ECO:0000313" key="10">
    <source>
        <dbReference type="Proteomes" id="UP001642484"/>
    </source>
</evidence>
<dbReference type="InterPro" id="IPR005821">
    <property type="entry name" value="Ion_trans_dom"/>
</dbReference>
<evidence type="ECO:0000256" key="5">
    <source>
        <dbReference type="ARBA" id="ARBA00023136"/>
    </source>
</evidence>
<dbReference type="Gene3D" id="1.10.238.10">
    <property type="entry name" value="EF-hand"/>
    <property type="match status" value="2"/>
</dbReference>
<keyword evidence="10" id="KW-1185">Reference proteome</keyword>
<dbReference type="Pfam" id="PF00520">
    <property type="entry name" value="Ion_trans"/>
    <property type="match status" value="1"/>
</dbReference>
<dbReference type="SMART" id="SM00054">
    <property type="entry name" value="EFh"/>
    <property type="match status" value="4"/>
</dbReference>
<dbReference type="Proteomes" id="UP001642484">
    <property type="component" value="Unassembled WGS sequence"/>
</dbReference>
<evidence type="ECO:0000256" key="6">
    <source>
        <dbReference type="SAM" id="MobiDB-lite"/>
    </source>
</evidence>
<dbReference type="InterPro" id="IPR027359">
    <property type="entry name" value="Volt_channel_dom_sf"/>
</dbReference>
<keyword evidence="3" id="KW-0106">Calcium</keyword>
<dbReference type="SUPFAM" id="SSF81324">
    <property type="entry name" value="Voltage-gated potassium channels"/>
    <property type="match status" value="1"/>
</dbReference>
<organism evidence="9 10">
    <name type="scientific">Durusdinium trenchii</name>
    <dbReference type="NCBI Taxonomy" id="1381693"/>
    <lineage>
        <taxon>Eukaryota</taxon>
        <taxon>Sar</taxon>
        <taxon>Alveolata</taxon>
        <taxon>Dinophyceae</taxon>
        <taxon>Suessiales</taxon>
        <taxon>Symbiodiniaceae</taxon>
        <taxon>Durusdinium</taxon>
    </lineage>
</organism>
<feature type="domain" description="EF-hand" evidence="8">
    <location>
        <begin position="890"/>
        <end position="925"/>
    </location>
</feature>
<dbReference type="EMBL" id="CAXAMN010026040">
    <property type="protein sequence ID" value="CAK9100265.1"/>
    <property type="molecule type" value="Genomic_DNA"/>
</dbReference>
<comment type="caution">
    <text evidence="9">The sequence shown here is derived from an EMBL/GenBank/DDBJ whole genome shotgun (WGS) entry which is preliminary data.</text>
</comment>
<feature type="transmembrane region" description="Helical" evidence="7">
    <location>
        <begin position="627"/>
        <end position="646"/>
    </location>
</feature>
<reference evidence="9 10" key="1">
    <citation type="submission" date="2024-02" db="EMBL/GenBank/DDBJ databases">
        <authorList>
            <person name="Chen Y."/>
            <person name="Shah S."/>
            <person name="Dougan E. K."/>
            <person name="Thang M."/>
            <person name="Chan C."/>
        </authorList>
    </citation>
    <scope>NUCLEOTIDE SEQUENCE [LARGE SCALE GENOMIC DNA]</scope>
</reference>
<name>A0ABP0RJG6_9DINO</name>
<evidence type="ECO:0000256" key="1">
    <source>
        <dbReference type="ARBA" id="ARBA00004141"/>
    </source>
</evidence>
<dbReference type="InterPro" id="IPR018247">
    <property type="entry name" value="EF_Hand_1_Ca_BS"/>
</dbReference>
<feature type="transmembrane region" description="Helical" evidence="7">
    <location>
        <begin position="773"/>
        <end position="796"/>
    </location>
</feature>
<evidence type="ECO:0000256" key="4">
    <source>
        <dbReference type="ARBA" id="ARBA00022989"/>
    </source>
</evidence>
<dbReference type="PANTHER" id="PTHR10037">
    <property type="entry name" value="VOLTAGE-GATED CATION CHANNEL CALCIUM AND SODIUM"/>
    <property type="match status" value="1"/>
</dbReference>
<feature type="domain" description="EF-hand" evidence="8">
    <location>
        <begin position="97"/>
        <end position="121"/>
    </location>
</feature>
<evidence type="ECO:0000256" key="2">
    <source>
        <dbReference type="ARBA" id="ARBA00022692"/>
    </source>
</evidence>
<feature type="region of interest" description="Disordered" evidence="6">
    <location>
        <begin position="537"/>
        <end position="577"/>
    </location>
</feature>
<evidence type="ECO:0000313" key="9">
    <source>
        <dbReference type="EMBL" id="CAK9100265.1"/>
    </source>
</evidence>
<accession>A0ABP0RJG6</accession>
<evidence type="ECO:0000256" key="7">
    <source>
        <dbReference type="SAM" id="Phobius"/>
    </source>
</evidence>
<dbReference type="Gene3D" id="1.20.120.350">
    <property type="entry name" value="Voltage-gated potassium channels. Chain C"/>
    <property type="match status" value="1"/>
</dbReference>
<dbReference type="InterPro" id="IPR011992">
    <property type="entry name" value="EF-hand-dom_pair"/>
</dbReference>
<keyword evidence="4 7" id="KW-1133">Transmembrane helix</keyword>
<dbReference type="Gene3D" id="1.10.287.70">
    <property type="match status" value="2"/>
</dbReference>
<feature type="transmembrane region" description="Helical" evidence="7">
    <location>
        <begin position="37"/>
        <end position="62"/>
    </location>
</feature>
<dbReference type="PROSITE" id="PS50222">
    <property type="entry name" value="EF_HAND_2"/>
    <property type="match status" value="4"/>
</dbReference>
<feature type="transmembrane region" description="Helical" evidence="7">
    <location>
        <begin position="808"/>
        <end position="827"/>
    </location>
</feature>
<evidence type="ECO:0000259" key="8">
    <source>
        <dbReference type="PROSITE" id="PS50222"/>
    </source>
</evidence>
<comment type="subcellular location">
    <subcellularLocation>
        <location evidence="1">Membrane</location>
        <topology evidence="1">Multi-pass membrane protein</topology>
    </subcellularLocation>
</comment>
<dbReference type="InterPro" id="IPR002048">
    <property type="entry name" value="EF_hand_dom"/>
</dbReference>
<proteinExistence type="predicted"/>
<evidence type="ECO:0000256" key="3">
    <source>
        <dbReference type="ARBA" id="ARBA00022837"/>
    </source>
</evidence>